<dbReference type="Proteomes" id="UP001432027">
    <property type="component" value="Unassembled WGS sequence"/>
</dbReference>
<feature type="non-terminal residue" evidence="2">
    <location>
        <position position="1"/>
    </location>
</feature>
<organism evidence="2 3">
    <name type="scientific">Pristionchus entomophagus</name>
    <dbReference type="NCBI Taxonomy" id="358040"/>
    <lineage>
        <taxon>Eukaryota</taxon>
        <taxon>Metazoa</taxon>
        <taxon>Ecdysozoa</taxon>
        <taxon>Nematoda</taxon>
        <taxon>Chromadorea</taxon>
        <taxon>Rhabditida</taxon>
        <taxon>Rhabditina</taxon>
        <taxon>Diplogasteromorpha</taxon>
        <taxon>Diplogasteroidea</taxon>
        <taxon>Neodiplogasteridae</taxon>
        <taxon>Pristionchus</taxon>
    </lineage>
</organism>
<dbReference type="AlphaFoldDB" id="A0AAV5ST23"/>
<feature type="non-terminal residue" evidence="2">
    <location>
        <position position="74"/>
    </location>
</feature>
<name>A0AAV5ST23_9BILA</name>
<dbReference type="EMBL" id="BTSX01000002">
    <property type="protein sequence ID" value="GMS85825.1"/>
    <property type="molecule type" value="Genomic_DNA"/>
</dbReference>
<accession>A0AAV5ST23</accession>
<comment type="caution">
    <text evidence="2">The sequence shown here is derived from an EMBL/GenBank/DDBJ whole genome shotgun (WGS) entry which is preliminary data.</text>
</comment>
<proteinExistence type="predicted"/>
<gene>
    <name evidence="2" type="ORF">PENTCL1PPCAC_8000</name>
</gene>
<keyword evidence="3" id="KW-1185">Reference proteome</keyword>
<evidence type="ECO:0000313" key="3">
    <source>
        <dbReference type="Proteomes" id="UP001432027"/>
    </source>
</evidence>
<evidence type="ECO:0000313" key="2">
    <source>
        <dbReference type="EMBL" id="GMS85825.1"/>
    </source>
</evidence>
<feature type="coiled-coil region" evidence="1">
    <location>
        <begin position="7"/>
        <end position="73"/>
    </location>
</feature>
<protein>
    <submittedName>
        <fullName evidence="2">Uncharacterized protein</fullName>
    </submittedName>
</protein>
<evidence type="ECO:0000256" key="1">
    <source>
        <dbReference type="SAM" id="Coils"/>
    </source>
</evidence>
<keyword evidence="1" id="KW-0175">Coiled coil</keyword>
<sequence>QMLTEEREKAARRIAEVIEAKENAIDKWTHDNTKSVEYAENANKKAQAASEKETIATEKLNEYQSELAQLRESL</sequence>
<reference evidence="2" key="1">
    <citation type="submission" date="2023-10" db="EMBL/GenBank/DDBJ databases">
        <title>Genome assembly of Pristionchus species.</title>
        <authorList>
            <person name="Yoshida K."/>
            <person name="Sommer R.J."/>
        </authorList>
    </citation>
    <scope>NUCLEOTIDE SEQUENCE</scope>
    <source>
        <strain evidence="2">RS0144</strain>
    </source>
</reference>